<dbReference type="SUPFAM" id="SSF63829">
    <property type="entry name" value="Calcium-dependent phosphotriesterase"/>
    <property type="match status" value="1"/>
</dbReference>
<feature type="domain" description="Strictosidine synthase conserved region" evidence="6">
    <location>
        <begin position="146"/>
        <end position="233"/>
    </location>
</feature>
<dbReference type="Proteomes" id="UP000655225">
    <property type="component" value="Unassembled WGS sequence"/>
</dbReference>
<evidence type="ECO:0000256" key="3">
    <source>
        <dbReference type="ARBA" id="ARBA00022554"/>
    </source>
</evidence>
<dbReference type="PANTHER" id="PTHR10426">
    <property type="entry name" value="STRICTOSIDINE SYNTHASE-RELATED"/>
    <property type="match status" value="1"/>
</dbReference>
<dbReference type="OrthoDB" id="1908448at2759"/>
<feature type="signal peptide" evidence="5">
    <location>
        <begin position="1"/>
        <end position="22"/>
    </location>
</feature>
<dbReference type="InterPro" id="IPR018119">
    <property type="entry name" value="Strictosidine_synth_cons-reg"/>
</dbReference>
<dbReference type="GO" id="GO:0012505">
    <property type="term" value="C:endomembrane system"/>
    <property type="evidence" value="ECO:0007669"/>
    <property type="project" value="TreeGrafter"/>
</dbReference>
<accession>A0A835CZQ0</accession>
<evidence type="ECO:0000313" key="7">
    <source>
        <dbReference type="EMBL" id="KAF8378502.1"/>
    </source>
</evidence>
<dbReference type="InterPro" id="IPR011042">
    <property type="entry name" value="6-blade_b-propeller_TolB-like"/>
</dbReference>
<evidence type="ECO:0000313" key="8">
    <source>
        <dbReference type="Proteomes" id="UP000655225"/>
    </source>
</evidence>
<dbReference type="Gene3D" id="2.120.10.30">
    <property type="entry name" value="TolB, C-terminal domain"/>
    <property type="match status" value="1"/>
</dbReference>
<sequence length="343" mass="37925">MHSIFTIIIFFFFISFSSRAIALLESYDRLQLPSPVLGPEALAFDCDGEGPYTGVSDGRVLKWQGSSLGFVNFAITSQNRSEACNGSNDPSKEHICGRPLGLKFNKKTCDLYIADAYFGLLVVRRNGGVAKQLATSAGGVPFRFTNGLDIDEKTGVVYFTDSSIWFQRWEYMVIILSGDKTGRLMKYDPRSKEVTVLQNGLAFANGVALSKDNSFVLVAETTTKRILRFWLQGPKALTSEVFAQLPGYPDNIKRNANGEFWVALRNSTPLKIKGESTIWTLTSQSPLIDDAAALKLDENGKILEVLKSNNGGRTLESISEVEENNEILWIGSVVMPYVVAYKV</sequence>
<dbReference type="Pfam" id="PF20067">
    <property type="entry name" value="SSL_N"/>
    <property type="match status" value="1"/>
</dbReference>
<evidence type="ECO:0000256" key="4">
    <source>
        <dbReference type="ARBA" id="ARBA00023180"/>
    </source>
</evidence>
<dbReference type="EMBL" id="JABCRI010000023">
    <property type="protein sequence ID" value="KAF8378502.1"/>
    <property type="molecule type" value="Genomic_DNA"/>
</dbReference>
<comment type="caution">
    <text evidence="7">The sequence shown here is derived from an EMBL/GenBank/DDBJ whole genome shotgun (WGS) entry which is preliminary data.</text>
</comment>
<comment type="similarity">
    <text evidence="2">Belongs to the strictosidine synthase family.</text>
</comment>
<keyword evidence="5" id="KW-0732">Signal</keyword>
<evidence type="ECO:0000256" key="5">
    <source>
        <dbReference type="SAM" id="SignalP"/>
    </source>
</evidence>
<dbReference type="PANTHER" id="PTHR10426:SF86">
    <property type="entry name" value="PROTEIN STRICTOSIDINE SYNTHASE-LIKE 10-LIKE"/>
    <property type="match status" value="1"/>
</dbReference>
<evidence type="ECO:0000256" key="2">
    <source>
        <dbReference type="ARBA" id="ARBA00009191"/>
    </source>
</evidence>
<dbReference type="AlphaFoldDB" id="A0A835CZQ0"/>
<protein>
    <recommendedName>
        <fullName evidence="6">Strictosidine synthase conserved region domain-containing protein</fullName>
    </recommendedName>
</protein>
<reference evidence="7 8" key="1">
    <citation type="submission" date="2020-04" db="EMBL/GenBank/DDBJ databases">
        <title>Plant Genome Project.</title>
        <authorList>
            <person name="Zhang R.-G."/>
        </authorList>
    </citation>
    <scope>NUCLEOTIDE SEQUENCE [LARGE SCALE GENOMIC DNA]</scope>
    <source>
        <strain evidence="7">YNK0</strain>
        <tissue evidence="7">Leaf</tissue>
    </source>
</reference>
<dbReference type="OMA" id="KPKFGWQ"/>
<keyword evidence="3" id="KW-0926">Vacuole</keyword>
<organism evidence="7 8">
    <name type="scientific">Tetracentron sinense</name>
    <name type="common">Spur-leaf</name>
    <dbReference type="NCBI Taxonomy" id="13715"/>
    <lineage>
        <taxon>Eukaryota</taxon>
        <taxon>Viridiplantae</taxon>
        <taxon>Streptophyta</taxon>
        <taxon>Embryophyta</taxon>
        <taxon>Tracheophyta</taxon>
        <taxon>Spermatophyta</taxon>
        <taxon>Magnoliopsida</taxon>
        <taxon>Trochodendrales</taxon>
        <taxon>Trochodendraceae</taxon>
        <taxon>Tetracentron</taxon>
    </lineage>
</organism>
<comment type="subcellular location">
    <subcellularLocation>
        <location evidence="1">Vacuole</location>
    </subcellularLocation>
</comment>
<dbReference type="GO" id="GO:0005773">
    <property type="term" value="C:vacuole"/>
    <property type="evidence" value="ECO:0007669"/>
    <property type="project" value="UniProtKB-SubCell"/>
</dbReference>
<proteinExistence type="inferred from homology"/>
<name>A0A835CZQ0_TETSI</name>
<feature type="chain" id="PRO_5032974795" description="Strictosidine synthase conserved region domain-containing protein" evidence="5">
    <location>
        <begin position="23"/>
        <end position="343"/>
    </location>
</feature>
<gene>
    <name evidence="7" type="ORF">HHK36_029844</name>
</gene>
<keyword evidence="4" id="KW-0325">Glycoprotein</keyword>
<evidence type="ECO:0000259" key="6">
    <source>
        <dbReference type="Pfam" id="PF03088"/>
    </source>
</evidence>
<dbReference type="GO" id="GO:0016787">
    <property type="term" value="F:hydrolase activity"/>
    <property type="evidence" value="ECO:0007669"/>
    <property type="project" value="TreeGrafter"/>
</dbReference>
<evidence type="ECO:0000256" key="1">
    <source>
        <dbReference type="ARBA" id="ARBA00004116"/>
    </source>
</evidence>
<keyword evidence="8" id="KW-1185">Reference proteome</keyword>
<dbReference type="FunFam" id="2.120.10.30:FF:000048">
    <property type="entry name" value="Protein strictosidine synthase-like 10"/>
    <property type="match status" value="1"/>
</dbReference>
<dbReference type="Pfam" id="PF03088">
    <property type="entry name" value="Str_synth"/>
    <property type="match status" value="1"/>
</dbReference>